<accession>A0A1M2VAD2</accession>
<evidence type="ECO:0000313" key="3">
    <source>
        <dbReference type="Proteomes" id="UP000184267"/>
    </source>
</evidence>
<gene>
    <name evidence="2" type="ORF">TRAPUB_4675</name>
</gene>
<organism evidence="2 3">
    <name type="scientific">Trametes pubescens</name>
    <name type="common">White-rot fungus</name>
    <dbReference type="NCBI Taxonomy" id="154538"/>
    <lineage>
        <taxon>Eukaryota</taxon>
        <taxon>Fungi</taxon>
        <taxon>Dikarya</taxon>
        <taxon>Basidiomycota</taxon>
        <taxon>Agaricomycotina</taxon>
        <taxon>Agaricomycetes</taxon>
        <taxon>Polyporales</taxon>
        <taxon>Polyporaceae</taxon>
        <taxon>Trametes</taxon>
    </lineage>
</organism>
<evidence type="ECO:0000256" key="1">
    <source>
        <dbReference type="SAM" id="MobiDB-lite"/>
    </source>
</evidence>
<feature type="region of interest" description="Disordered" evidence="1">
    <location>
        <begin position="70"/>
        <end position="130"/>
    </location>
</feature>
<sequence length="440" mass="50228">MEFLRLYNRRADRQKSLGMHGIAVDRRFNPDRLEWPFYGSVGAHLSLLFPFAVRSFLSICPHTELAAAYKDNDSDDDSDYDDDGNEDNDSEDNEDKETGTDAETETETESTPRTPTKSQRTTAPRKHMRSDDTHLAPDIIVYFAAVKSERKDARNMDFRERARSGLVTLDHRLSLGMILVEIKRDSEVEDLKGDIDTWYARCAKFVLQAENQAYEQVQLFYATYPNAKHLVVMAVGGMVFRWTVFFQNLTQPASPYKDKTWVPTSYRDHKIKKSNVPREAVRQLNIKMQNLLDGAGDGNVAVRLEMPSSPTSSPPAKRRKGVSGSVINIAKKKKREPEEIKLAKGEYITPKWSDCSCLAVEDLKSEEQMDMEAELKSLYPDQYSYVADVEAQWMEEINRELPESDQHGDRLKQWMKESDMAHVVGSDSSSDVVPESEDED</sequence>
<proteinExistence type="predicted"/>
<protein>
    <submittedName>
        <fullName evidence="2">Uncharacterized protein</fullName>
    </submittedName>
</protein>
<feature type="compositionally biased region" description="Acidic residues" evidence="1">
    <location>
        <begin position="73"/>
        <end position="108"/>
    </location>
</feature>
<evidence type="ECO:0000313" key="2">
    <source>
        <dbReference type="EMBL" id="OJT04610.1"/>
    </source>
</evidence>
<dbReference type="Proteomes" id="UP000184267">
    <property type="component" value="Unassembled WGS sequence"/>
</dbReference>
<name>A0A1M2VAD2_TRAPU</name>
<comment type="caution">
    <text evidence="2">The sequence shown here is derived from an EMBL/GenBank/DDBJ whole genome shotgun (WGS) entry which is preliminary data.</text>
</comment>
<reference evidence="2 3" key="1">
    <citation type="submission" date="2016-10" db="EMBL/GenBank/DDBJ databases">
        <title>Genome sequence of the basidiomycete white-rot fungus Trametes pubescens.</title>
        <authorList>
            <person name="Makela M.R."/>
            <person name="Granchi Z."/>
            <person name="Peng M."/>
            <person name="De Vries R.P."/>
            <person name="Grigoriev I."/>
            <person name="Riley R."/>
            <person name="Hilden K."/>
        </authorList>
    </citation>
    <scope>NUCLEOTIDE SEQUENCE [LARGE SCALE GENOMIC DNA]</scope>
    <source>
        <strain evidence="2 3">FBCC735</strain>
    </source>
</reference>
<keyword evidence="3" id="KW-1185">Reference proteome</keyword>
<feature type="compositionally biased region" description="Low complexity" evidence="1">
    <location>
        <begin position="109"/>
        <end position="118"/>
    </location>
</feature>
<dbReference type="AlphaFoldDB" id="A0A1M2VAD2"/>
<dbReference type="EMBL" id="MNAD01001529">
    <property type="protein sequence ID" value="OJT04610.1"/>
    <property type="molecule type" value="Genomic_DNA"/>
</dbReference>